<gene>
    <name evidence="1" type="ORF">ALEPTO_LOCUS7735</name>
</gene>
<name>A0A9N9GC39_9GLOM</name>
<reference evidence="1" key="1">
    <citation type="submission" date="2021-06" db="EMBL/GenBank/DDBJ databases">
        <authorList>
            <person name="Kallberg Y."/>
            <person name="Tangrot J."/>
            <person name="Rosling A."/>
        </authorList>
    </citation>
    <scope>NUCLEOTIDE SEQUENCE</scope>
    <source>
        <strain evidence="1">FL130A</strain>
    </source>
</reference>
<comment type="caution">
    <text evidence="1">The sequence shown here is derived from an EMBL/GenBank/DDBJ whole genome shotgun (WGS) entry which is preliminary data.</text>
</comment>
<dbReference type="Proteomes" id="UP000789508">
    <property type="component" value="Unassembled WGS sequence"/>
</dbReference>
<feature type="non-terminal residue" evidence="1">
    <location>
        <position position="128"/>
    </location>
</feature>
<keyword evidence="2" id="KW-1185">Reference proteome</keyword>
<evidence type="ECO:0000313" key="2">
    <source>
        <dbReference type="Proteomes" id="UP000789508"/>
    </source>
</evidence>
<evidence type="ECO:0000313" key="1">
    <source>
        <dbReference type="EMBL" id="CAG8591725.1"/>
    </source>
</evidence>
<accession>A0A9N9GC39</accession>
<proteinExistence type="predicted"/>
<sequence>MLPRFSIFQQEYNVGGLKTPVIEHMLEARLMTILIKLITRDNLWSKFERMAGRMENLCEGLEKIRRKGEHKFRQVAMASAKIKIAQIKGEEYLVKKATDFLRGKFLKPTLTLLNQGENVMMSNSWKWH</sequence>
<dbReference type="AlphaFoldDB" id="A0A9N9GC39"/>
<organism evidence="1 2">
    <name type="scientific">Ambispora leptoticha</name>
    <dbReference type="NCBI Taxonomy" id="144679"/>
    <lineage>
        <taxon>Eukaryota</taxon>
        <taxon>Fungi</taxon>
        <taxon>Fungi incertae sedis</taxon>
        <taxon>Mucoromycota</taxon>
        <taxon>Glomeromycotina</taxon>
        <taxon>Glomeromycetes</taxon>
        <taxon>Archaeosporales</taxon>
        <taxon>Ambisporaceae</taxon>
        <taxon>Ambispora</taxon>
    </lineage>
</organism>
<protein>
    <submittedName>
        <fullName evidence="1">4905_t:CDS:1</fullName>
    </submittedName>
</protein>
<dbReference type="OrthoDB" id="2482722at2759"/>
<dbReference type="EMBL" id="CAJVPS010003592">
    <property type="protein sequence ID" value="CAG8591725.1"/>
    <property type="molecule type" value="Genomic_DNA"/>
</dbReference>